<dbReference type="AlphaFoldDB" id="A0A1C7LUB3"/>
<evidence type="ECO:0000313" key="2">
    <source>
        <dbReference type="Proteomes" id="UP000092993"/>
    </source>
</evidence>
<organism evidence="1 2">
    <name type="scientific">Grifola frondosa</name>
    <name type="common">Maitake</name>
    <name type="synonym">Polyporus frondosus</name>
    <dbReference type="NCBI Taxonomy" id="5627"/>
    <lineage>
        <taxon>Eukaryota</taxon>
        <taxon>Fungi</taxon>
        <taxon>Dikarya</taxon>
        <taxon>Basidiomycota</taxon>
        <taxon>Agaricomycotina</taxon>
        <taxon>Agaricomycetes</taxon>
        <taxon>Polyporales</taxon>
        <taxon>Grifolaceae</taxon>
        <taxon>Grifola</taxon>
    </lineage>
</organism>
<dbReference type="EMBL" id="LUGG01000031">
    <property type="protein sequence ID" value="OBZ66424.1"/>
    <property type="molecule type" value="Genomic_DNA"/>
</dbReference>
<reference evidence="1 2" key="1">
    <citation type="submission" date="2016-03" db="EMBL/GenBank/DDBJ databases">
        <title>Whole genome sequencing of Grifola frondosa 9006-11.</title>
        <authorList>
            <person name="Min B."/>
            <person name="Park H."/>
            <person name="Kim J.-G."/>
            <person name="Cho H."/>
            <person name="Oh Y.-L."/>
            <person name="Kong W.-S."/>
            <person name="Choi I.-G."/>
        </authorList>
    </citation>
    <scope>NUCLEOTIDE SEQUENCE [LARGE SCALE GENOMIC DNA]</scope>
    <source>
        <strain evidence="1 2">9006-11</strain>
    </source>
</reference>
<sequence>MPSATSDYDRVTFPPVAHLDTVSSSPIRAQPVPSPHMAIRQPIEHPATSRAERIRGGCVPCPDGSICYIIPLPCFCC</sequence>
<dbReference type="Proteomes" id="UP000092993">
    <property type="component" value="Unassembled WGS sequence"/>
</dbReference>
<proteinExistence type="predicted"/>
<accession>A0A1C7LUB3</accession>
<comment type="caution">
    <text evidence="1">The sequence shown here is derived from an EMBL/GenBank/DDBJ whole genome shotgun (WGS) entry which is preliminary data.</text>
</comment>
<name>A0A1C7LUB3_GRIFR</name>
<keyword evidence="2" id="KW-1185">Reference proteome</keyword>
<evidence type="ECO:0000313" key="1">
    <source>
        <dbReference type="EMBL" id="OBZ66424.1"/>
    </source>
</evidence>
<protein>
    <submittedName>
        <fullName evidence="1">Uncharacterized protein</fullName>
    </submittedName>
</protein>
<gene>
    <name evidence="1" type="ORF">A0H81_13693</name>
</gene>
<dbReference type="OrthoDB" id="2798764at2759"/>